<feature type="transmembrane region" description="Helical" evidence="1">
    <location>
        <begin position="6"/>
        <end position="24"/>
    </location>
</feature>
<keyword evidence="1" id="KW-0472">Membrane</keyword>
<comment type="caution">
    <text evidence="2">The sequence shown here is derived from an EMBL/GenBank/DDBJ whole genome shotgun (WGS) entry which is preliminary data.</text>
</comment>
<name>W7IFR0_9PSEU</name>
<organism evidence="2 3">
    <name type="scientific">Actinokineospora spheciospongiae</name>
    <dbReference type="NCBI Taxonomy" id="909613"/>
    <lineage>
        <taxon>Bacteria</taxon>
        <taxon>Bacillati</taxon>
        <taxon>Actinomycetota</taxon>
        <taxon>Actinomycetes</taxon>
        <taxon>Pseudonocardiales</taxon>
        <taxon>Pseudonocardiaceae</taxon>
        <taxon>Actinokineospora</taxon>
    </lineage>
</organism>
<proteinExistence type="predicted"/>
<dbReference type="OrthoDB" id="3620552at2"/>
<dbReference type="EMBL" id="AYXG01000216">
    <property type="protein sequence ID" value="EWC59158.1"/>
    <property type="molecule type" value="Genomic_DNA"/>
</dbReference>
<dbReference type="RefSeq" id="WP_035288154.1">
    <property type="nucleotide sequence ID" value="NZ_AYXG01000216.1"/>
</dbReference>
<gene>
    <name evidence="2" type="ORF">UO65_5585</name>
</gene>
<reference evidence="2 3" key="1">
    <citation type="journal article" date="2014" name="Genome Announc.">
        <title>Draft Genome Sequence of the Antitrypanosomally Active Sponge-Associated Bacterium Actinokineospora sp. Strain EG49.</title>
        <authorList>
            <person name="Harjes J."/>
            <person name="Ryu T."/>
            <person name="Abdelmohsen U.R."/>
            <person name="Moitinho-Silva L."/>
            <person name="Horn H."/>
            <person name="Ravasi T."/>
            <person name="Hentschel U."/>
        </authorList>
    </citation>
    <scope>NUCLEOTIDE SEQUENCE [LARGE SCALE GENOMIC DNA]</scope>
    <source>
        <strain evidence="2 3">EG49</strain>
    </source>
</reference>
<keyword evidence="1" id="KW-1133">Transmembrane helix</keyword>
<feature type="transmembrane region" description="Helical" evidence="1">
    <location>
        <begin position="169"/>
        <end position="189"/>
    </location>
</feature>
<accession>W7IFR0</accession>
<protein>
    <submittedName>
        <fullName evidence="2">Uncharacterized protein</fullName>
    </submittedName>
</protein>
<keyword evidence="1" id="KW-0812">Transmembrane</keyword>
<feature type="transmembrane region" description="Helical" evidence="1">
    <location>
        <begin position="144"/>
        <end position="163"/>
    </location>
</feature>
<evidence type="ECO:0000313" key="3">
    <source>
        <dbReference type="Proteomes" id="UP000019277"/>
    </source>
</evidence>
<keyword evidence="3" id="KW-1185">Reference proteome</keyword>
<dbReference type="InterPro" id="IPR026467">
    <property type="entry name" value="Ser/Gly_Cys_C_dom"/>
</dbReference>
<evidence type="ECO:0000256" key="1">
    <source>
        <dbReference type="SAM" id="Phobius"/>
    </source>
</evidence>
<dbReference type="AlphaFoldDB" id="W7IFR0"/>
<dbReference type="Proteomes" id="UP000019277">
    <property type="component" value="Unassembled WGS sequence"/>
</dbReference>
<sequence>MGGLGWAWAGAFALVVAVPLLLHAHDRSRAAQHGDRIAAGDEWSAFSVGLLTGGPRRAVDTVIVGLLERGVLRARGGVISRAGRGGTLSGMERAVVDSVGRGVRLSSLRLAAVLVEKRPFLVVYRTFQERGLVVGGGWRRHWAILQWAVLLCGTSVAVLYLVDRRALDGTFAAVGVAGLFAVPVVLLAARRGRLGSDPRTALGHAVSRRLRERVVHTRADAVAGGGLAGIGDRLVRMSVQDVEPDGVWGPSAKGSARDLTELNWLADELIHNTA</sequence>
<evidence type="ECO:0000313" key="2">
    <source>
        <dbReference type="EMBL" id="EWC59158.1"/>
    </source>
</evidence>
<dbReference type="NCBIfam" id="TIGR04222">
    <property type="entry name" value="near_uncomplex"/>
    <property type="match status" value="1"/>
</dbReference>